<dbReference type="InterPro" id="IPR002347">
    <property type="entry name" value="SDR_fam"/>
</dbReference>
<dbReference type="InterPro" id="IPR036291">
    <property type="entry name" value="NAD(P)-bd_dom_sf"/>
</dbReference>
<evidence type="ECO:0000256" key="2">
    <source>
        <dbReference type="ARBA" id="ARBA00022857"/>
    </source>
</evidence>
<evidence type="ECO:0000256" key="3">
    <source>
        <dbReference type="ARBA" id="ARBA00023002"/>
    </source>
</evidence>
<dbReference type="PRINTS" id="PR00081">
    <property type="entry name" value="GDHRDH"/>
</dbReference>
<dbReference type="EMBL" id="CAWUHC010000001">
    <property type="protein sequence ID" value="CAK7208236.1"/>
    <property type="molecule type" value="Genomic_DNA"/>
</dbReference>
<dbReference type="SUPFAM" id="SSF51735">
    <property type="entry name" value="NAD(P)-binding Rossmann-fold domains"/>
    <property type="match status" value="1"/>
</dbReference>
<gene>
    <name evidence="4" type="primary">RDH1_1</name>
    <name evidence="4" type="ORF">SBRCBS47491_000023</name>
</gene>
<proteinExistence type="inferred from homology"/>
<dbReference type="PANTHER" id="PTHR24320">
    <property type="entry name" value="RETINOL DEHYDROGENASE"/>
    <property type="match status" value="1"/>
</dbReference>
<keyword evidence="5" id="KW-1185">Reference proteome</keyword>
<sequence length="356" mass="38794">MASIGFMRPSLVSQNFPSSPKFTEKNLPDLAGKVYFITGANAGVGKELSRILYAQNANVYMACRSESKCQKAIDDIKTAVPSSSGALNYIHIDLGDLSSIKPAAEAFVAREDKLDVLFNNAGVMLPPAEQKTTVQGFDFQLGTNTVAPFLLTQLLTPTLKAAATPATPSRVVWVASMAAELYSGKNGIDMATLPAGSKTYSPAVTDPMMLYGNSKAGNYLHSCEYARRHRDDNIISVAANPGNLDSDLYRTIGGNEQGKAQEEKDVGKMSFVTRMGMRFFRSHMLHPPVYGAYTELFSGLSPDVTMAKSGSWIGPWGRFFNMRRDIANNAKPKSECGLGGGEAFWDWTMEQVKEYM</sequence>
<dbReference type="Pfam" id="PF00106">
    <property type="entry name" value="adh_short"/>
    <property type="match status" value="1"/>
</dbReference>
<reference evidence="4 5" key="1">
    <citation type="submission" date="2024-01" db="EMBL/GenBank/DDBJ databases">
        <authorList>
            <person name="Allen C."/>
            <person name="Tagirdzhanova G."/>
        </authorList>
    </citation>
    <scope>NUCLEOTIDE SEQUENCE [LARGE SCALE GENOMIC DNA]</scope>
</reference>
<accession>A0ABP0ALU4</accession>
<evidence type="ECO:0000313" key="4">
    <source>
        <dbReference type="EMBL" id="CAK7208236.1"/>
    </source>
</evidence>
<dbReference type="EC" id="1.3.1.33" evidence="4"/>
<dbReference type="Gene3D" id="3.40.50.720">
    <property type="entry name" value="NAD(P)-binding Rossmann-like Domain"/>
    <property type="match status" value="1"/>
</dbReference>
<dbReference type="PANTHER" id="PTHR24320:SF236">
    <property type="entry name" value="SHORT-CHAIN DEHYDROGENASE-RELATED"/>
    <property type="match status" value="1"/>
</dbReference>
<dbReference type="Proteomes" id="UP001642406">
    <property type="component" value="Unassembled WGS sequence"/>
</dbReference>
<protein>
    <submittedName>
        <fullName evidence="4">Short-chain alcohol dehydrogenase</fullName>
        <ecNumber evidence="4">1.3.1.33</ecNumber>
    </submittedName>
</protein>
<organism evidence="4 5">
    <name type="scientific">Sporothrix bragantina</name>
    <dbReference type="NCBI Taxonomy" id="671064"/>
    <lineage>
        <taxon>Eukaryota</taxon>
        <taxon>Fungi</taxon>
        <taxon>Dikarya</taxon>
        <taxon>Ascomycota</taxon>
        <taxon>Pezizomycotina</taxon>
        <taxon>Sordariomycetes</taxon>
        <taxon>Sordariomycetidae</taxon>
        <taxon>Ophiostomatales</taxon>
        <taxon>Ophiostomataceae</taxon>
        <taxon>Sporothrix</taxon>
    </lineage>
</organism>
<dbReference type="GO" id="GO:0016630">
    <property type="term" value="F:protochlorophyllide reductase activity"/>
    <property type="evidence" value="ECO:0007669"/>
    <property type="project" value="UniProtKB-EC"/>
</dbReference>
<name>A0ABP0ALU4_9PEZI</name>
<comment type="similarity">
    <text evidence="1">Belongs to the short-chain dehydrogenases/reductases (SDR) family.</text>
</comment>
<comment type="caution">
    <text evidence="4">The sequence shown here is derived from an EMBL/GenBank/DDBJ whole genome shotgun (WGS) entry which is preliminary data.</text>
</comment>
<keyword evidence="2" id="KW-0521">NADP</keyword>
<evidence type="ECO:0000256" key="1">
    <source>
        <dbReference type="ARBA" id="ARBA00006484"/>
    </source>
</evidence>
<evidence type="ECO:0000313" key="5">
    <source>
        <dbReference type="Proteomes" id="UP001642406"/>
    </source>
</evidence>
<keyword evidence="3 4" id="KW-0560">Oxidoreductase</keyword>